<feature type="compositionally biased region" description="Low complexity" evidence="1">
    <location>
        <begin position="8"/>
        <end position="21"/>
    </location>
</feature>
<organism evidence="3 4">
    <name type="scientific">Aegilops tauschii subsp. strangulata</name>
    <name type="common">Goatgrass</name>
    <dbReference type="NCBI Taxonomy" id="200361"/>
    <lineage>
        <taxon>Eukaryota</taxon>
        <taxon>Viridiplantae</taxon>
        <taxon>Streptophyta</taxon>
        <taxon>Embryophyta</taxon>
        <taxon>Tracheophyta</taxon>
        <taxon>Spermatophyta</taxon>
        <taxon>Magnoliopsida</taxon>
        <taxon>Liliopsida</taxon>
        <taxon>Poales</taxon>
        <taxon>Poaceae</taxon>
        <taxon>BOP clade</taxon>
        <taxon>Pooideae</taxon>
        <taxon>Triticodae</taxon>
        <taxon>Triticeae</taxon>
        <taxon>Triticinae</taxon>
        <taxon>Aegilops</taxon>
    </lineage>
</organism>
<name>A0A453JHD8_AEGTS</name>
<reference evidence="4" key="1">
    <citation type="journal article" date="2014" name="Science">
        <title>Ancient hybridizations among the ancestral genomes of bread wheat.</title>
        <authorList>
            <consortium name="International Wheat Genome Sequencing Consortium,"/>
            <person name="Marcussen T."/>
            <person name="Sandve S.R."/>
            <person name="Heier L."/>
            <person name="Spannagl M."/>
            <person name="Pfeifer M."/>
            <person name="Jakobsen K.S."/>
            <person name="Wulff B.B."/>
            <person name="Steuernagel B."/>
            <person name="Mayer K.F."/>
            <person name="Olsen O.A."/>
        </authorList>
    </citation>
    <scope>NUCLEOTIDE SEQUENCE [LARGE SCALE GENOMIC DNA]</scope>
    <source>
        <strain evidence="4">cv. AL8/78</strain>
    </source>
</reference>
<feature type="region of interest" description="Disordered" evidence="1">
    <location>
        <begin position="1"/>
        <end position="21"/>
    </location>
</feature>
<feature type="domain" description="Retrotransposon gag" evidence="2">
    <location>
        <begin position="79"/>
        <end position="141"/>
    </location>
</feature>
<sequence>HGGTRRCSPPATGSSSSLTTSPPSLLPFAHASQLLSGLGQSHPSIAFSQFTGDNPNLWKTMCEQYFQMFGILPSFWVPMATLNFSGSAAVWLQSIQKRLAEFDWEAFTALLCTRFGRDRHQTLIRQFYTVRQTSSVAHYIEQ</sequence>
<dbReference type="Pfam" id="PF03732">
    <property type="entry name" value="Retrotrans_gag"/>
    <property type="match status" value="1"/>
</dbReference>
<reference evidence="3" key="3">
    <citation type="journal article" date="2017" name="Nature">
        <title>Genome sequence of the progenitor of the wheat D genome Aegilops tauschii.</title>
        <authorList>
            <person name="Luo M.C."/>
            <person name="Gu Y.Q."/>
            <person name="Puiu D."/>
            <person name="Wang H."/>
            <person name="Twardziok S.O."/>
            <person name="Deal K.R."/>
            <person name="Huo N."/>
            <person name="Zhu T."/>
            <person name="Wang L."/>
            <person name="Wang Y."/>
            <person name="McGuire P.E."/>
            <person name="Liu S."/>
            <person name="Long H."/>
            <person name="Ramasamy R.K."/>
            <person name="Rodriguez J.C."/>
            <person name="Van S.L."/>
            <person name="Yuan L."/>
            <person name="Wang Z."/>
            <person name="Xia Z."/>
            <person name="Xiao L."/>
            <person name="Anderson O.D."/>
            <person name="Ouyang S."/>
            <person name="Liang Y."/>
            <person name="Zimin A.V."/>
            <person name="Pertea G."/>
            <person name="Qi P."/>
            <person name="Bennetzen J.L."/>
            <person name="Dai X."/>
            <person name="Dawson M.W."/>
            <person name="Muller H.G."/>
            <person name="Kugler K."/>
            <person name="Rivarola-Duarte L."/>
            <person name="Spannagl M."/>
            <person name="Mayer K.F.X."/>
            <person name="Lu F.H."/>
            <person name="Bevan M.W."/>
            <person name="Leroy P."/>
            <person name="Li P."/>
            <person name="You F.M."/>
            <person name="Sun Q."/>
            <person name="Liu Z."/>
            <person name="Lyons E."/>
            <person name="Wicker T."/>
            <person name="Salzberg S.L."/>
            <person name="Devos K.M."/>
            <person name="Dvorak J."/>
        </authorList>
    </citation>
    <scope>NUCLEOTIDE SEQUENCE [LARGE SCALE GENOMIC DNA]</scope>
    <source>
        <strain evidence="3">cv. AL8/78</strain>
    </source>
</reference>
<protein>
    <recommendedName>
        <fullName evidence="2">Retrotransposon gag domain-containing protein</fullName>
    </recommendedName>
</protein>
<dbReference type="AlphaFoldDB" id="A0A453JHD8"/>
<evidence type="ECO:0000313" key="3">
    <source>
        <dbReference type="EnsemblPlants" id="AET5Gv20041400.2"/>
    </source>
</evidence>
<reference evidence="3" key="5">
    <citation type="journal article" date="2021" name="G3 (Bethesda)">
        <title>Aegilops tauschii genome assembly Aet v5.0 features greater sequence contiguity and improved annotation.</title>
        <authorList>
            <person name="Wang L."/>
            <person name="Zhu T."/>
            <person name="Rodriguez J.C."/>
            <person name="Deal K.R."/>
            <person name="Dubcovsky J."/>
            <person name="McGuire P.E."/>
            <person name="Lux T."/>
            <person name="Spannagl M."/>
            <person name="Mayer K.F.X."/>
            <person name="Baldrich P."/>
            <person name="Meyers B.C."/>
            <person name="Huo N."/>
            <person name="Gu Y.Q."/>
            <person name="Zhou H."/>
            <person name="Devos K.M."/>
            <person name="Bennetzen J.L."/>
            <person name="Unver T."/>
            <person name="Budak H."/>
            <person name="Gulick P.J."/>
            <person name="Galiba G."/>
            <person name="Kalapos B."/>
            <person name="Nelson D.R."/>
            <person name="Li P."/>
            <person name="You F.M."/>
            <person name="Luo M.C."/>
            <person name="Dvorak J."/>
        </authorList>
    </citation>
    <scope>NUCLEOTIDE SEQUENCE [LARGE SCALE GENOMIC DNA]</scope>
    <source>
        <strain evidence="3">cv. AL8/78</strain>
    </source>
</reference>
<dbReference type="Proteomes" id="UP000015105">
    <property type="component" value="Chromosome 5D"/>
</dbReference>
<keyword evidence="4" id="KW-1185">Reference proteome</keyword>
<dbReference type="EnsemblPlants" id="AET5Gv20041400.2">
    <property type="protein sequence ID" value="AET5Gv20041400.2"/>
    <property type="gene ID" value="AET5Gv20041400"/>
</dbReference>
<evidence type="ECO:0000313" key="4">
    <source>
        <dbReference type="Proteomes" id="UP000015105"/>
    </source>
</evidence>
<accession>A0A453JHD8</accession>
<evidence type="ECO:0000259" key="2">
    <source>
        <dbReference type="Pfam" id="PF03732"/>
    </source>
</evidence>
<proteinExistence type="predicted"/>
<reference evidence="3" key="4">
    <citation type="submission" date="2019-03" db="UniProtKB">
        <authorList>
            <consortium name="EnsemblPlants"/>
        </authorList>
    </citation>
    <scope>IDENTIFICATION</scope>
</reference>
<evidence type="ECO:0000256" key="1">
    <source>
        <dbReference type="SAM" id="MobiDB-lite"/>
    </source>
</evidence>
<dbReference type="InterPro" id="IPR005162">
    <property type="entry name" value="Retrotrans_gag_dom"/>
</dbReference>
<reference evidence="4" key="2">
    <citation type="journal article" date="2017" name="Nat. Plants">
        <title>The Aegilops tauschii genome reveals multiple impacts of transposons.</title>
        <authorList>
            <person name="Zhao G."/>
            <person name="Zou C."/>
            <person name="Li K."/>
            <person name="Wang K."/>
            <person name="Li T."/>
            <person name="Gao L."/>
            <person name="Zhang X."/>
            <person name="Wang H."/>
            <person name="Yang Z."/>
            <person name="Liu X."/>
            <person name="Jiang W."/>
            <person name="Mao L."/>
            <person name="Kong X."/>
            <person name="Jiao Y."/>
            <person name="Jia J."/>
        </authorList>
    </citation>
    <scope>NUCLEOTIDE SEQUENCE [LARGE SCALE GENOMIC DNA]</scope>
    <source>
        <strain evidence="4">cv. AL8/78</strain>
    </source>
</reference>
<dbReference type="Gramene" id="AET5Gv20041400.2">
    <property type="protein sequence ID" value="AET5Gv20041400.2"/>
    <property type="gene ID" value="AET5Gv20041400"/>
</dbReference>